<dbReference type="InterPro" id="IPR001810">
    <property type="entry name" value="F-box_dom"/>
</dbReference>
<dbReference type="SMART" id="SM00367">
    <property type="entry name" value="LRR_CC"/>
    <property type="match status" value="11"/>
</dbReference>
<dbReference type="STRING" id="1314674.A0A0D7BUW3"/>
<proteinExistence type="predicted"/>
<keyword evidence="6" id="KW-1185">Reference proteome</keyword>
<feature type="domain" description="F-box/LRR-repeat protein 15-like leucin rich repeat" evidence="4">
    <location>
        <begin position="132"/>
        <end position="274"/>
    </location>
</feature>
<dbReference type="SUPFAM" id="SSF52047">
    <property type="entry name" value="RNI-like"/>
    <property type="match status" value="1"/>
</dbReference>
<dbReference type="PANTHER" id="PTHR13382">
    <property type="entry name" value="MITOCHONDRIAL ATP SYNTHASE COUPLING FACTOR B"/>
    <property type="match status" value="1"/>
</dbReference>
<feature type="region of interest" description="Disordered" evidence="2">
    <location>
        <begin position="549"/>
        <end position="617"/>
    </location>
</feature>
<feature type="region of interest" description="Disordered" evidence="2">
    <location>
        <begin position="817"/>
        <end position="887"/>
    </location>
</feature>
<evidence type="ECO:0000256" key="1">
    <source>
        <dbReference type="ARBA" id="ARBA00022786"/>
    </source>
</evidence>
<feature type="compositionally biased region" description="Basic and acidic residues" evidence="2">
    <location>
        <begin position="836"/>
        <end position="876"/>
    </location>
</feature>
<gene>
    <name evidence="5" type="ORF">CYLTODRAFT_439470</name>
</gene>
<dbReference type="InterPro" id="IPR032675">
    <property type="entry name" value="LRR_dom_sf"/>
</dbReference>
<accession>A0A0D7BUW3</accession>
<dbReference type="Proteomes" id="UP000054007">
    <property type="component" value="Unassembled WGS sequence"/>
</dbReference>
<dbReference type="InterPro" id="IPR036047">
    <property type="entry name" value="F-box-like_dom_sf"/>
</dbReference>
<evidence type="ECO:0000259" key="4">
    <source>
        <dbReference type="Pfam" id="PF25372"/>
    </source>
</evidence>
<dbReference type="EMBL" id="KN880432">
    <property type="protein sequence ID" value="KIY74192.1"/>
    <property type="molecule type" value="Genomic_DNA"/>
</dbReference>
<feature type="compositionally biased region" description="Polar residues" evidence="2">
    <location>
        <begin position="634"/>
        <end position="645"/>
    </location>
</feature>
<evidence type="ECO:0000313" key="6">
    <source>
        <dbReference type="Proteomes" id="UP000054007"/>
    </source>
</evidence>
<feature type="compositionally biased region" description="Basic and acidic residues" evidence="2">
    <location>
        <begin position="724"/>
        <end position="739"/>
    </location>
</feature>
<evidence type="ECO:0000313" key="5">
    <source>
        <dbReference type="EMBL" id="KIY74192.1"/>
    </source>
</evidence>
<dbReference type="AlphaFoldDB" id="A0A0D7BUW3"/>
<dbReference type="GO" id="GO:0005737">
    <property type="term" value="C:cytoplasm"/>
    <property type="evidence" value="ECO:0007669"/>
    <property type="project" value="TreeGrafter"/>
</dbReference>
<evidence type="ECO:0000256" key="2">
    <source>
        <dbReference type="SAM" id="MobiDB-lite"/>
    </source>
</evidence>
<dbReference type="InterPro" id="IPR057207">
    <property type="entry name" value="FBXL15_LRR"/>
</dbReference>
<dbReference type="OrthoDB" id="10257471at2759"/>
<dbReference type="Pfam" id="PF25372">
    <property type="entry name" value="DUF7885"/>
    <property type="match status" value="1"/>
</dbReference>
<name>A0A0D7BUW3_9AGAR</name>
<protein>
    <submittedName>
        <fullName evidence="5">RNI-like protein</fullName>
    </submittedName>
</protein>
<feature type="region of interest" description="Disordered" evidence="2">
    <location>
        <begin position="684"/>
        <end position="705"/>
    </location>
</feature>
<feature type="region of interest" description="Disordered" evidence="2">
    <location>
        <begin position="634"/>
        <end position="670"/>
    </location>
</feature>
<dbReference type="PANTHER" id="PTHR13382:SF67">
    <property type="entry name" value="SCF E3 UBIQUITIN LIGASE COMPLEX F-BOX PROTEIN POF2"/>
    <property type="match status" value="1"/>
</dbReference>
<dbReference type="SUPFAM" id="SSF81383">
    <property type="entry name" value="F-box domain"/>
    <property type="match status" value="1"/>
</dbReference>
<dbReference type="Gene3D" id="3.80.10.10">
    <property type="entry name" value="Ribonuclease Inhibitor"/>
    <property type="match status" value="3"/>
</dbReference>
<feature type="compositionally biased region" description="Acidic residues" evidence="2">
    <location>
        <begin position="550"/>
        <end position="594"/>
    </location>
</feature>
<dbReference type="InterPro" id="IPR050648">
    <property type="entry name" value="F-box_LRR-repeat"/>
</dbReference>
<keyword evidence="1" id="KW-0833">Ubl conjugation pathway</keyword>
<feature type="domain" description="F-box" evidence="3">
    <location>
        <begin position="52"/>
        <end position="97"/>
    </location>
</feature>
<sequence length="925" mass="104129">MVHRPRPPSIASFSDDEADEVDQPLVFSPAQWSTKRLHPAPTPTVPFSQSPILQLPAEILIQVFRQLHSLRDLYSTLRVCRAWCECSVELLWYKPTIDHGQTLSRISRILASPNQTFTYAGFVRRLNFLALSDRLTDQVFANFVSCVRLERLTLVGCNKLSSATLAQVIPNFTNLVAIDASGVRSVTDDLIIGVARTAPRIQGLNLTGCSLVTDAAIMEVARNCPQMRRIKMSHLESLTDQSIQALATSCPLLLEIDINHCKLITDNAIRQIWLHCDNVRELRFAHCELLTDLAFPVPHKQNPVIDNNNPFPNNKPAEELPPLILGNRMLEHMRMLDLTACSKITDEAIEGIISHAPRIRNLSLPKCSQITDKGLEAICKLGRYLHYLHLGHADKISDRAVRTLARSCVRLRYVDFANCTKLTDLAVFELANLSKLRRIGLVRVSNITDEAVYALAERHSTLERIHLSYCDQVTVMAIHFLLQKLHKLTHLSLTGVPAFRQPELQQFCRPAPSDFNSNQVTAFCVFSGKGVTNLRAFLTELFDRITELNGTDDTDYDDDDYEEGEVEEGEGEEVYDEDDGQDVPEPDEEEEEVDPGPLPRRPWGSRGLPQLPPGETSTMLNLHAATDRLNAQLASSSRNDPYNHQNGDRHRHQNEDRHRHYHQTSQRPSERTLADIWPIVERTASPPLPPLPTGSRGGTLVGSRRVSDPVGMQAQAYDDIGRGQRAREGHGQAHREPRNGHQQHVQDSYAMRRGHEHFPQHRQHGEQSRGGETQRVERLRTERPSLWLAGSSTTSFEVVSASGSERERSQVDLGAGAGATWPIEEPGSPTASTIVGDRDRDMEWNDRHGERERDRPREERHTERERDRQQDNDGRGRHGRRGLRETLNVAEHYANSLLLQFARSPPRNGATSTGVQAGTSGNTRR</sequence>
<feature type="region of interest" description="Disordered" evidence="2">
    <location>
        <begin position="900"/>
        <end position="925"/>
    </location>
</feature>
<feature type="region of interest" description="Disordered" evidence="2">
    <location>
        <begin position="724"/>
        <end position="777"/>
    </location>
</feature>
<feature type="compositionally biased region" description="Basic and acidic residues" evidence="2">
    <location>
        <begin position="756"/>
        <end position="777"/>
    </location>
</feature>
<dbReference type="Pfam" id="PF12937">
    <property type="entry name" value="F-box-like"/>
    <property type="match status" value="1"/>
</dbReference>
<organism evidence="5 6">
    <name type="scientific">Cylindrobasidium torrendii FP15055 ss-10</name>
    <dbReference type="NCBI Taxonomy" id="1314674"/>
    <lineage>
        <taxon>Eukaryota</taxon>
        <taxon>Fungi</taxon>
        <taxon>Dikarya</taxon>
        <taxon>Basidiomycota</taxon>
        <taxon>Agaricomycotina</taxon>
        <taxon>Agaricomycetes</taxon>
        <taxon>Agaricomycetidae</taxon>
        <taxon>Agaricales</taxon>
        <taxon>Marasmiineae</taxon>
        <taxon>Physalacriaceae</taxon>
        <taxon>Cylindrobasidium</taxon>
    </lineage>
</organism>
<dbReference type="InterPro" id="IPR006553">
    <property type="entry name" value="Leu-rich_rpt_Cys-con_subtyp"/>
</dbReference>
<evidence type="ECO:0000259" key="3">
    <source>
        <dbReference type="Pfam" id="PF12937"/>
    </source>
</evidence>
<reference evidence="5 6" key="1">
    <citation type="journal article" date="2015" name="Fungal Genet. Biol.">
        <title>Evolution of novel wood decay mechanisms in Agaricales revealed by the genome sequences of Fistulina hepatica and Cylindrobasidium torrendii.</title>
        <authorList>
            <person name="Floudas D."/>
            <person name="Held B.W."/>
            <person name="Riley R."/>
            <person name="Nagy L.G."/>
            <person name="Koehler G."/>
            <person name="Ransdell A.S."/>
            <person name="Younus H."/>
            <person name="Chow J."/>
            <person name="Chiniquy J."/>
            <person name="Lipzen A."/>
            <person name="Tritt A."/>
            <person name="Sun H."/>
            <person name="Haridas S."/>
            <person name="LaButti K."/>
            <person name="Ohm R.A."/>
            <person name="Kues U."/>
            <person name="Blanchette R.A."/>
            <person name="Grigoriev I.V."/>
            <person name="Minto R.E."/>
            <person name="Hibbett D.S."/>
        </authorList>
    </citation>
    <scope>NUCLEOTIDE SEQUENCE [LARGE SCALE GENOMIC DNA]</scope>
    <source>
        <strain evidence="5 6">FP15055 ss-10</strain>
    </source>
</reference>
<feature type="compositionally biased region" description="Polar residues" evidence="2">
    <location>
        <begin position="909"/>
        <end position="925"/>
    </location>
</feature>